<protein>
    <submittedName>
        <fullName evidence="1">Uncharacterized protein</fullName>
    </submittedName>
</protein>
<evidence type="ECO:0000313" key="2">
    <source>
        <dbReference type="Proteomes" id="UP000070089"/>
    </source>
</evidence>
<name>A0A132NR67_GIAIN</name>
<dbReference type="Proteomes" id="UP000070089">
    <property type="component" value="Unassembled WGS sequence"/>
</dbReference>
<sequence length="259" mass="29912">MDFINPSPMNRIFNPQGIREAPCFDRRERSLQRHTNIENLSDFDYRSPLPLTKDAFPTTKSTDTYRTDLMNLSMTPDESLNKAVYHETLRSSIASTSKRNRNVRSHYGPSYYRRGYYNEELAEMLVDRMDTLAYIGAEGYKGPNVREQPSYTKTRSQLRAISAEQASRVPELPGFTRKPYTSTKPSYISPGTEKTYVHAFREQTEIKYFHTGVFKCNPVTNEQQWSCCGSSTQGDPGCMKRVSRPNKVNYELTFNRICN</sequence>
<comment type="caution">
    <text evidence="1">The sequence shown here is derived from an EMBL/GenBank/DDBJ whole genome shotgun (WGS) entry which is preliminary data.</text>
</comment>
<dbReference type="AlphaFoldDB" id="A0A132NR67"/>
<dbReference type="OrthoDB" id="10311037at2759"/>
<proteinExistence type="predicted"/>
<reference evidence="1 2" key="1">
    <citation type="journal article" date="2015" name="Mol. Biochem. Parasitol.">
        <title>Identification of polymorphic genes for use in assemblage B genotyping assays through comparative genomics of multiple assemblage B Giardia duodenalis isolates.</title>
        <authorList>
            <person name="Wielinga C."/>
            <person name="Thompson R.C."/>
            <person name="Monis P."/>
            <person name="Ryan U."/>
        </authorList>
    </citation>
    <scope>NUCLEOTIDE SEQUENCE [LARGE SCALE GENOMIC DNA]</scope>
    <source>
        <strain evidence="1 2">BAH15c1</strain>
    </source>
</reference>
<dbReference type="VEuPathDB" id="GiardiaDB:QR46_3526"/>
<evidence type="ECO:0000313" key="1">
    <source>
        <dbReference type="EMBL" id="KWX12508.1"/>
    </source>
</evidence>
<dbReference type="EMBL" id="JXTI01000114">
    <property type="protein sequence ID" value="KWX12508.1"/>
    <property type="molecule type" value="Genomic_DNA"/>
</dbReference>
<gene>
    <name evidence="1" type="ORF">QR46_3526</name>
</gene>
<accession>A0A132NR67</accession>
<organism evidence="1 2">
    <name type="scientific">Giardia duodenalis assemblage B</name>
    <dbReference type="NCBI Taxonomy" id="1394984"/>
    <lineage>
        <taxon>Eukaryota</taxon>
        <taxon>Metamonada</taxon>
        <taxon>Diplomonadida</taxon>
        <taxon>Hexamitidae</taxon>
        <taxon>Giardiinae</taxon>
        <taxon>Giardia</taxon>
    </lineage>
</organism>